<gene>
    <name evidence="1" type="ORF">VC83_08398</name>
</gene>
<protein>
    <submittedName>
        <fullName evidence="1">Uncharacterized protein</fullName>
    </submittedName>
</protein>
<dbReference type="VEuPathDB" id="FungiDB:GMDG_08610"/>
<dbReference type="GeneID" id="36291439"/>
<proteinExistence type="predicted"/>
<dbReference type="Proteomes" id="UP000077154">
    <property type="component" value="Unassembled WGS sequence"/>
</dbReference>
<reference evidence="1" key="1">
    <citation type="submission" date="2016-03" db="EMBL/GenBank/DDBJ databases">
        <title>Updated assembly of Pseudogymnoascus destructans, the fungus causing white-nose syndrome of bats.</title>
        <authorList>
            <person name="Palmer J.M."/>
            <person name="Drees K.P."/>
            <person name="Foster J.T."/>
            <person name="Lindner D.L."/>
        </authorList>
    </citation>
    <scope>NUCLEOTIDE SEQUENCE [LARGE SCALE GENOMIC DNA]</scope>
    <source>
        <strain evidence="1">20631-21</strain>
    </source>
</reference>
<organism evidence="1">
    <name type="scientific">Pseudogymnoascus destructans</name>
    <dbReference type="NCBI Taxonomy" id="655981"/>
    <lineage>
        <taxon>Eukaryota</taxon>
        <taxon>Fungi</taxon>
        <taxon>Dikarya</taxon>
        <taxon>Ascomycota</taxon>
        <taxon>Pezizomycotina</taxon>
        <taxon>Leotiomycetes</taxon>
        <taxon>Thelebolales</taxon>
        <taxon>Thelebolaceae</taxon>
        <taxon>Pseudogymnoascus</taxon>
    </lineage>
</organism>
<dbReference type="AlphaFoldDB" id="A0A176ZZ12"/>
<name>A0A176ZZ12_9PEZI</name>
<evidence type="ECO:0000313" key="1">
    <source>
        <dbReference type="EMBL" id="OAF55156.1"/>
    </source>
</evidence>
<dbReference type="RefSeq" id="XP_024320457.1">
    <property type="nucleotide sequence ID" value="XM_024471950.1"/>
</dbReference>
<sequence>MRWDRCWRSIWYMRPFAWALDQRESEYLFGDRRGPWAGEELSRALASASRVHVGVRLTVSAWRHVAIGIATRYLMQASKTWEKDHEEAEDGEDFAEGDDDEELELDTSRHIMVRLLSNLEISSSNLQVTIHILAYHTNNKSNTTQQLLQPSMIHYTSSLLSYWADITT</sequence>
<dbReference type="OrthoDB" id="3435177at2759"/>
<accession>A0A176ZZ12</accession>
<dbReference type="EMBL" id="KV441411">
    <property type="protein sequence ID" value="OAF55156.1"/>
    <property type="molecule type" value="Genomic_DNA"/>
</dbReference>